<comment type="caution">
    <text evidence="2">The sequence shown here is derived from an EMBL/GenBank/DDBJ whole genome shotgun (WGS) entry which is preliminary data.</text>
</comment>
<evidence type="ECO:0000313" key="2">
    <source>
        <dbReference type="EMBL" id="KAK7281913.1"/>
    </source>
</evidence>
<sequence length="90" mass="10215">MAKKRGRPPKSPNPTATTNIEPQKQGLDLQELDEEDMADIDGLSPKQADKLLRNLEVIRTKLQGKSSESLEKVIDRNQKVQNKEAEQEYL</sequence>
<reference evidence="2 3" key="1">
    <citation type="submission" date="2024-01" db="EMBL/GenBank/DDBJ databases">
        <title>The genomes of 5 underutilized Papilionoideae crops provide insights into root nodulation and disease resistanc.</title>
        <authorList>
            <person name="Yuan L."/>
        </authorList>
    </citation>
    <scope>NUCLEOTIDE SEQUENCE [LARGE SCALE GENOMIC DNA]</scope>
    <source>
        <strain evidence="2">ZHUSHIDOU_FW_LH</strain>
        <tissue evidence="2">Leaf</tissue>
    </source>
</reference>
<feature type="compositionally biased region" description="Polar residues" evidence="1">
    <location>
        <begin position="13"/>
        <end position="22"/>
    </location>
</feature>
<evidence type="ECO:0000313" key="3">
    <source>
        <dbReference type="Proteomes" id="UP001372338"/>
    </source>
</evidence>
<name>A0AAN9G008_CROPI</name>
<dbReference type="Proteomes" id="UP001372338">
    <property type="component" value="Unassembled WGS sequence"/>
</dbReference>
<dbReference type="EMBL" id="JAYWIO010000002">
    <property type="protein sequence ID" value="KAK7281913.1"/>
    <property type="molecule type" value="Genomic_DNA"/>
</dbReference>
<proteinExistence type="predicted"/>
<organism evidence="2 3">
    <name type="scientific">Crotalaria pallida</name>
    <name type="common">Smooth rattlebox</name>
    <name type="synonym">Crotalaria striata</name>
    <dbReference type="NCBI Taxonomy" id="3830"/>
    <lineage>
        <taxon>Eukaryota</taxon>
        <taxon>Viridiplantae</taxon>
        <taxon>Streptophyta</taxon>
        <taxon>Embryophyta</taxon>
        <taxon>Tracheophyta</taxon>
        <taxon>Spermatophyta</taxon>
        <taxon>Magnoliopsida</taxon>
        <taxon>eudicotyledons</taxon>
        <taxon>Gunneridae</taxon>
        <taxon>Pentapetalae</taxon>
        <taxon>rosids</taxon>
        <taxon>fabids</taxon>
        <taxon>Fabales</taxon>
        <taxon>Fabaceae</taxon>
        <taxon>Papilionoideae</taxon>
        <taxon>50 kb inversion clade</taxon>
        <taxon>genistoids sensu lato</taxon>
        <taxon>core genistoids</taxon>
        <taxon>Crotalarieae</taxon>
        <taxon>Crotalaria</taxon>
    </lineage>
</organism>
<gene>
    <name evidence="2" type="ORF">RIF29_10288</name>
</gene>
<feature type="region of interest" description="Disordered" evidence="1">
    <location>
        <begin position="1"/>
        <end position="43"/>
    </location>
</feature>
<evidence type="ECO:0000256" key="1">
    <source>
        <dbReference type="SAM" id="MobiDB-lite"/>
    </source>
</evidence>
<protein>
    <submittedName>
        <fullName evidence="2">Uncharacterized protein</fullName>
    </submittedName>
</protein>
<feature type="compositionally biased region" description="Acidic residues" evidence="1">
    <location>
        <begin position="30"/>
        <end position="39"/>
    </location>
</feature>
<accession>A0AAN9G008</accession>
<dbReference type="AlphaFoldDB" id="A0AAN9G008"/>
<keyword evidence="3" id="KW-1185">Reference proteome</keyword>